<dbReference type="Pfam" id="PF20620">
    <property type="entry name" value="DUF6805"/>
    <property type="match status" value="1"/>
</dbReference>
<reference evidence="6" key="1">
    <citation type="journal article" date="2019" name="Int. J. Syst. Evol. Microbiol.">
        <title>The Global Catalogue of Microorganisms (GCM) 10K type strain sequencing project: providing services to taxonomists for standard genome sequencing and annotation.</title>
        <authorList>
            <consortium name="The Broad Institute Genomics Platform"/>
            <consortium name="The Broad Institute Genome Sequencing Center for Infectious Disease"/>
            <person name="Wu L."/>
            <person name="Ma J."/>
        </authorList>
    </citation>
    <scope>NUCLEOTIDE SEQUENCE [LARGE SCALE GENOMIC DNA]</scope>
    <source>
        <strain evidence="6">CGMCC 1.15422</strain>
    </source>
</reference>
<dbReference type="PANTHER" id="PTHR31151:SF0">
    <property type="entry name" value="PROLINE-TRNA LIGASE (DUF1680)"/>
    <property type="match status" value="1"/>
</dbReference>
<protein>
    <submittedName>
        <fullName evidence="5">Glycosyl hydrolase</fullName>
    </submittedName>
</protein>
<feature type="domain" description="Glycoside hydrolase GH146 substrate-binding" evidence="3">
    <location>
        <begin position="661"/>
        <end position="793"/>
    </location>
</feature>
<dbReference type="Proteomes" id="UP000605733">
    <property type="component" value="Unassembled WGS sequence"/>
</dbReference>
<feature type="domain" description="Non-reducing end beta-L-arabinofuranosidase-like GH127 middle" evidence="4">
    <location>
        <begin position="431"/>
        <end position="524"/>
    </location>
</feature>
<dbReference type="Pfam" id="PF16375">
    <property type="entry name" value="DUF4986"/>
    <property type="match status" value="1"/>
</dbReference>
<accession>A0ABQ1WMN1</accession>
<dbReference type="InterPro" id="IPR049046">
    <property type="entry name" value="Beta-AFase-like_GH127_middle"/>
</dbReference>
<evidence type="ECO:0000313" key="5">
    <source>
        <dbReference type="EMBL" id="GGG37624.1"/>
    </source>
</evidence>
<feature type="domain" description="DUF4986" evidence="2">
    <location>
        <begin position="552"/>
        <end position="635"/>
    </location>
</feature>
<evidence type="ECO:0000313" key="6">
    <source>
        <dbReference type="Proteomes" id="UP000605733"/>
    </source>
</evidence>
<dbReference type="Pfam" id="PF07944">
    <property type="entry name" value="Beta-AFase-like_GH127_cat"/>
    <property type="match status" value="1"/>
</dbReference>
<dbReference type="InterPro" id="IPR008928">
    <property type="entry name" value="6-hairpin_glycosidase_sf"/>
</dbReference>
<dbReference type="SUPFAM" id="SSF48208">
    <property type="entry name" value="Six-hairpin glycosidases"/>
    <property type="match status" value="1"/>
</dbReference>
<proteinExistence type="predicted"/>
<dbReference type="InterPro" id="IPR032275">
    <property type="entry name" value="DUF4986"/>
</dbReference>
<comment type="caution">
    <text evidence="5">The sequence shown here is derived from an EMBL/GenBank/DDBJ whole genome shotgun (WGS) entry which is preliminary data.</text>
</comment>
<evidence type="ECO:0000259" key="2">
    <source>
        <dbReference type="Pfam" id="PF16375"/>
    </source>
</evidence>
<dbReference type="EMBL" id="BMIX01000004">
    <property type="protein sequence ID" value="GGG37624.1"/>
    <property type="molecule type" value="Genomic_DNA"/>
</dbReference>
<keyword evidence="5" id="KW-0378">Hydrolase</keyword>
<dbReference type="Pfam" id="PF20736">
    <property type="entry name" value="Glyco_hydro127M"/>
    <property type="match status" value="1"/>
</dbReference>
<gene>
    <name evidence="5" type="ORF">GCM10011532_21620</name>
</gene>
<dbReference type="GO" id="GO:0016787">
    <property type="term" value="F:hydrolase activity"/>
    <property type="evidence" value="ECO:0007669"/>
    <property type="project" value="UniProtKB-KW"/>
</dbReference>
<dbReference type="PANTHER" id="PTHR31151">
    <property type="entry name" value="PROLINE-TRNA LIGASE (DUF1680)"/>
    <property type="match status" value="1"/>
</dbReference>
<dbReference type="InterPro" id="IPR046544">
    <property type="entry name" value="GH146_SB_dom"/>
</dbReference>
<name>A0ABQ1WMN1_9FLAO</name>
<sequence length="796" mass="90956">MSMGTAIFRNNLSAALLLMLSMIPIWGSAQQAKLKLFPHEDVQLLDSPFRDAMLVDLEYILKLDPDRLLAPFLKEAGLETKVESYPNWENTGLDGHIGGHYLTALSLMYAATGNQEVLERLNYMLDELQKVQQANVGYIGGVPDSKELWQQISEGNINAGSFSLNDRWVPLYNIHKTYAGLRDAYQIAGIERAKTMLIDLSDWMLEVTSDLSEEQIQELLISEYGGLNETFADVYEITGEKKYLDLAYAFSQKELLKPLEDDQDVLTGMHANTQIPKVIGFQTIAALNDNREYRDAASFFWDNVVNERSVAIGGNSVREHFHPKDDFSTMMSSVQGPETCNTYNMLKLSEKLFLTEANEKYVDYYEQALYNHILSSQHPEKGGFVYFTPMRPGHYRVYSQPETSFWCCVGSGLENHGKYNEFIYAHTENELYVNLFIPSILNWEEKGLKLTQKTEFPNEETSKISINLKEVEEFTLMLRYPTWAKGFNILVNQEKVELNNEPGSYVSIKREWTDGDEIELQIPMNISSVGLPDGSNNFALKYGPLVLGAKTGNEYMEGLFADASRGGHIAAGKKIPLSETPIFLADTKNADLVNYISKEEGELKFKTKDILYPEKFTSLTFEPFYQIHDSRYVIYLPLETPESLKQLQQERQKNELEEQKIAALTIDQVAPGEQQPESDHFIKTENSNSGINGEKHWRDASGWFSYVLKDENNEAGKVRITYYGNDKDRNFNILIDDILIGEEKLKGEKGDTYFTRDYILPKKLIEKKNNEFTIKFQAKENSRTAGIYEVRLMKIK</sequence>
<evidence type="ECO:0000259" key="3">
    <source>
        <dbReference type="Pfam" id="PF20620"/>
    </source>
</evidence>
<dbReference type="InterPro" id="IPR012878">
    <property type="entry name" value="Beta-AFase-like_GH127_cat"/>
</dbReference>
<organism evidence="5 6">
    <name type="scientific">Christiangramia forsetii</name>
    <dbReference type="NCBI Taxonomy" id="411153"/>
    <lineage>
        <taxon>Bacteria</taxon>
        <taxon>Pseudomonadati</taxon>
        <taxon>Bacteroidota</taxon>
        <taxon>Flavobacteriia</taxon>
        <taxon>Flavobacteriales</taxon>
        <taxon>Flavobacteriaceae</taxon>
        <taxon>Christiangramia</taxon>
    </lineage>
</organism>
<evidence type="ECO:0000259" key="1">
    <source>
        <dbReference type="Pfam" id="PF07944"/>
    </source>
</evidence>
<keyword evidence="6" id="KW-1185">Reference proteome</keyword>
<feature type="domain" description="Non-reducing end beta-L-arabinofuranosidase-like GH127 catalytic" evidence="1">
    <location>
        <begin position="41"/>
        <end position="420"/>
    </location>
</feature>
<evidence type="ECO:0000259" key="4">
    <source>
        <dbReference type="Pfam" id="PF20736"/>
    </source>
</evidence>